<accession>A0A8H3YJ05</accession>
<feature type="region of interest" description="Disordered" evidence="8">
    <location>
        <begin position="256"/>
        <end position="313"/>
    </location>
</feature>
<keyword evidence="6" id="KW-0539">Nucleus</keyword>
<organism evidence="10 11">
    <name type="scientific">Naganishia liquefaciens</name>
    <dbReference type="NCBI Taxonomy" id="104408"/>
    <lineage>
        <taxon>Eukaryota</taxon>
        <taxon>Fungi</taxon>
        <taxon>Dikarya</taxon>
        <taxon>Basidiomycota</taxon>
        <taxon>Agaricomycotina</taxon>
        <taxon>Tremellomycetes</taxon>
        <taxon>Filobasidiales</taxon>
        <taxon>Filobasidiaceae</taxon>
        <taxon>Naganishia</taxon>
    </lineage>
</organism>
<dbReference type="GO" id="GO:0000463">
    <property type="term" value="P:maturation of LSU-rRNA from tricistronic rRNA transcript (SSU-rRNA, 5.8S rRNA, LSU-rRNA)"/>
    <property type="evidence" value="ECO:0007669"/>
    <property type="project" value="TreeGrafter"/>
</dbReference>
<evidence type="ECO:0000256" key="6">
    <source>
        <dbReference type="ARBA" id="ARBA00023242"/>
    </source>
</evidence>
<dbReference type="SMART" id="SM00360">
    <property type="entry name" value="RRM"/>
    <property type="match status" value="1"/>
</dbReference>
<dbReference type="PANTHER" id="PTHR23236">
    <property type="entry name" value="EUKARYOTIC TRANSLATION INITIATION FACTOR 4B/4H"/>
    <property type="match status" value="1"/>
</dbReference>
<dbReference type="PANTHER" id="PTHR23236:SF25">
    <property type="entry name" value="RNA-BINDING PROTEIN 34"/>
    <property type="match status" value="1"/>
</dbReference>
<feature type="compositionally biased region" description="Basic and acidic residues" evidence="8">
    <location>
        <begin position="1"/>
        <end position="14"/>
    </location>
</feature>
<evidence type="ECO:0000256" key="8">
    <source>
        <dbReference type="SAM" id="MobiDB-lite"/>
    </source>
</evidence>
<feature type="compositionally biased region" description="Polar residues" evidence="8">
    <location>
        <begin position="76"/>
        <end position="91"/>
    </location>
</feature>
<feature type="region of interest" description="Disordered" evidence="8">
    <location>
        <begin position="518"/>
        <end position="652"/>
    </location>
</feature>
<reference evidence="10" key="1">
    <citation type="submission" date="2020-07" db="EMBL/GenBank/DDBJ databases">
        <title>Draft Genome Sequence of a Deep-Sea Yeast, Naganishia (Cryptococcus) liquefaciens strain N6.</title>
        <authorList>
            <person name="Han Y.W."/>
            <person name="Kajitani R."/>
            <person name="Morimoto H."/>
            <person name="Parhat M."/>
            <person name="Tsubouchi H."/>
            <person name="Bakenova O."/>
            <person name="Ogata M."/>
            <person name="Argunhan B."/>
            <person name="Aoki R."/>
            <person name="Kajiwara S."/>
            <person name="Itoh T."/>
            <person name="Iwasaki H."/>
        </authorList>
    </citation>
    <scope>NUCLEOTIDE SEQUENCE</scope>
    <source>
        <strain evidence="10">N6</strain>
    </source>
</reference>
<dbReference type="GO" id="GO:0005730">
    <property type="term" value="C:nucleolus"/>
    <property type="evidence" value="ECO:0007669"/>
    <property type="project" value="UniProtKB-SubCell"/>
</dbReference>
<name>A0A8H3YJ05_9TREE</name>
<feature type="compositionally biased region" description="Basic and acidic residues" evidence="8">
    <location>
        <begin position="572"/>
        <end position="588"/>
    </location>
</feature>
<feature type="compositionally biased region" description="Basic and acidic residues" evidence="8">
    <location>
        <begin position="265"/>
        <end position="284"/>
    </location>
</feature>
<dbReference type="EMBL" id="BLZA01000049">
    <property type="protein sequence ID" value="GHJ89682.1"/>
    <property type="molecule type" value="Genomic_DNA"/>
</dbReference>
<dbReference type="SUPFAM" id="SSF54928">
    <property type="entry name" value="RNA-binding domain, RBD"/>
    <property type="match status" value="1"/>
</dbReference>
<comment type="caution">
    <text evidence="10">The sequence shown here is derived from an EMBL/GenBank/DDBJ whole genome shotgun (WGS) entry which is preliminary data.</text>
</comment>
<evidence type="ECO:0000256" key="5">
    <source>
        <dbReference type="ARBA" id="ARBA00022884"/>
    </source>
</evidence>
<evidence type="ECO:0000256" key="4">
    <source>
        <dbReference type="ARBA" id="ARBA00015520"/>
    </source>
</evidence>
<dbReference type="Proteomes" id="UP000620104">
    <property type="component" value="Unassembled WGS sequence"/>
</dbReference>
<dbReference type="GO" id="GO:0019843">
    <property type="term" value="F:rRNA binding"/>
    <property type="evidence" value="ECO:0007669"/>
    <property type="project" value="TreeGrafter"/>
</dbReference>
<dbReference type="Gene3D" id="3.30.70.330">
    <property type="match status" value="1"/>
</dbReference>
<gene>
    <name evidence="10" type="ORF">NliqN6_6084</name>
</gene>
<evidence type="ECO:0000259" key="9">
    <source>
        <dbReference type="PROSITE" id="PS50102"/>
    </source>
</evidence>
<evidence type="ECO:0000256" key="1">
    <source>
        <dbReference type="ARBA" id="ARBA00002475"/>
    </source>
</evidence>
<dbReference type="InterPro" id="IPR035979">
    <property type="entry name" value="RBD_domain_sf"/>
</dbReference>
<comment type="similarity">
    <text evidence="3">Belongs to the RRM RBM34 family.</text>
</comment>
<evidence type="ECO:0000256" key="2">
    <source>
        <dbReference type="ARBA" id="ARBA00004604"/>
    </source>
</evidence>
<dbReference type="InterPro" id="IPR012677">
    <property type="entry name" value="Nucleotide-bd_a/b_plait_sf"/>
</dbReference>
<evidence type="ECO:0000256" key="3">
    <source>
        <dbReference type="ARBA" id="ARBA00007077"/>
    </source>
</evidence>
<dbReference type="AlphaFoldDB" id="A0A8H3YJ05"/>
<proteinExistence type="inferred from homology"/>
<evidence type="ECO:0000313" key="11">
    <source>
        <dbReference type="Proteomes" id="UP000620104"/>
    </source>
</evidence>
<feature type="compositionally biased region" description="Basic and acidic residues" evidence="8">
    <location>
        <begin position="190"/>
        <end position="203"/>
    </location>
</feature>
<feature type="domain" description="RRM" evidence="9">
    <location>
        <begin position="425"/>
        <end position="516"/>
    </location>
</feature>
<sequence length="652" mass="71254">MAKAPAAKEQDKGSKRAKGKGKVTKEPEAPKVEATADNGFSLFKSASAKDAELDDLFSKSATFAAPPPVKAVVPVESTTPATKSDATSGSPNKRKREEDEVVAEVSARKGKKGKKPKKAAVEEEAVLPEPVEEEAAPVPMDEDASAGSEMEQDDAEFNSQADDNEEFVHESKRGPAGAKAAQKKQKKQKFVPEDESKTDRDRRTIFIGNLPVETAKSKPLQRKLFAHVRTFVPEASIESIRFRSIAFATPTSHIAEDAEDVNSEEANRREKREKERAAAWRLEQEQEDAAGLGRGAAKRGGQPPLKEDEETLKSQGKVFFQPGEKRKVAFIKREFHEQATSINAYLVFGHPAPDRSKNVRPIQNPYEAAEQAIRLGNHSTFEGRILRLDASRPVLSTLTAEASKEGKSELPIRRAAWLGGKDPKMSLFVGNMDYNTDQNDLWIFFEKLVEGEKGSPPDGQQWVTDVRIIRDKDTQMGKGFGYVAFSDAECVDEVLALPSEKLKYAKRTLRVQRSKVLPPSLGGKEAKKQAAAVARGKDGKPVKPAAATKKSAPLPTIPKGDPTLGAKLANLSKDERKAAKSSDPERLARRMAKKAVVKAKLKAGDAVAGSREKVKLDMKSGGKKGKDGGKLKTKKSRVRSEHALKKMKGKRD</sequence>
<feature type="compositionally biased region" description="Basic residues" evidence="8">
    <location>
        <begin position="108"/>
        <end position="118"/>
    </location>
</feature>
<feature type="compositionally biased region" description="Basic residues" evidence="8">
    <location>
        <begin position="589"/>
        <end position="601"/>
    </location>
</feature>
<keyword evidence="11" id="KW-1185">Reference proteome</keyword>
<evidence type="ECO:0000313" key="10">
    <source>
        <dbReference type="EMBL" id="GHJ89682.1"/>
    </source>
</evidence>
<dbReference type="InterPro" id="IPR000504">
    <property type="entry name" value="RRM_dom"/>
</dbReference>
<dbReference type="OrthoDB" id="442677at2759"/>
<comment type="function">
    <text evidence="1">Involved in pre-25S rRNA processing.</text>
</comment>
<evidence type="ECO:0000256" key="7">
    <source>
        <dbReference type="PROSITE-ProRule" id="PRU00176"/>
    </source>
</evidence>
<dbReference type="PROSITE" id="PS50102">
    <property type="entry name" value="RRM"/>
    <property type="match status" value="1"/>
</dbReference>
<feature type="compositionally biased region" description="Basic and acidic residues" evidence="8">
    <location>
        <begin position="610"/>
        <end position="630"/>
    </location>
</feature>
<feature type="region of interest" description="Disordered" evidence="8">
    <location>
        <begin position="62"/>
        <end position="203"/>
    </location>
</feature>
<protein>
    <recommendedName>
        <fullName evidence="4">Nucleolar protein 12</fullName>
    </recommendedName>
</protein>
<keyword evidence="5 7" id="KW-0694">RNA-binding</keyword>
<feature type="region of interest" description="Disordered" evidence="8">
    <location>
        <begin position="1"/>
        <end position="39"/>
    </location>
</feature>
<comment type="subcellular location">
    <subcellularLocation>
        <location evidence="2">Nucleus</location>
        <location evidence="2">Nucleolus</location>
    </subcellularLocation>
</comment>
<feature type="compositionally biased region" description="Acidic residues" evidence="8">
    <location>
        <begin position="122"/>
        <end position="156"/>
    </location>
</feature>